<dbReference type="SUPFAM" id="SSF50044">
    <property type="entry name" value="SH3-domain"/>
    <property type="match status" value="1"/>
</dbReference>
<dbReference type="STRING" id="1531966.A0A0A1TLH6"/>
<dbReference type="InterPro" id="IPR007461">
    <property type="entry name" value="Ysc84_actin-binding"/>
</dbReference>
<dbReference type="GO" id="GO:0051017">
    <property type="term" value="P:actin filament bundle assembly"/>
    <property type="evidence" value="ECO:0007669"/>
    <property type="project" value="TreeGrafter"/>
</dbReference>
<dbReference type="CDD" id="cd11525">
    <property type="entry name" value="SYLF_SH3YL1_like"/>
    <property type="match status" value="1"/>
</dbReference>
<organism evidence="6 7">
    <name type="scientific">[Torrubiella] hemipterigena</name>
    <dbReference type="NCBI Taxonomy" id="1531966"/>
    <lineage>
        <taxon>Eukaryota</taxon>
        <taxon>Fungi</taxon>
        <taxon>Dikarya</taxon>
        <taxon>Ascomycota</taxon>
        <taxon>Pezizomycotina</taxon>
        <taxon>Sordariomycetes</taxon>
        <taxon>Hypocreomycetidae</taxon>
        <taxon>Hypocreales</taxon>
        <taxon>Clavicipitaceae</taxon>
        <taxon>Clavicipitaceae incertae sedis</taxon>
        <taxon>'Torrubiella' clade</taxon>
    </lineage>
</organism>
<dbReference type="GO" id="GO:0030479">
    <property type="term" value="C:actin cortical patch"/>
    <property type="evidence" value="ECO:0007669"/>
    <property type="project" value="TreeGrafter"/>
</dbReference>
<dbReference type="OrthoDB" id="443981at2759"/>
<dbReference type="GO" id="GO:0051015">
    <property type="term" value="F:actin filament binding"/>
    <property type="evidence" value="ECO:0007669"/>
    <property type="project" value="TreeGrafter"/>
</dbReference>
<dbReference type="Proteomes" id="UP000039046">
    <property type="component" value="Unassembled WGS sequence"/>
</dbReference>
<dbReference type="Pfam" id="PF00018">
    <property type="entry name" value="SH3_1"/>
    <property type="match status" value="1"/>
</dbReference>
<dbReference type="GO" id="GO:0051666">
    <property type="term" value="P:actin cortical patch localization"/>
    <property type="evidence" value="ECO:0007669"/>
    <property type="project" value="TreeGrafter"/>
</dbReference>
<evidence type="ECO:0000256" key="1">
    <source>
        <dbReference type="ARBA" id="ARBA00007761"/>
    </source>
</evidence>
<dbReference type="InterPro" id="IPR036028">
    <property type="entry name" value="SH3-like_dom_sf"/>
</dbReference>
<dbReference type="CDD" id="cd11842">
    <property type="entry name" value="SH3_Ysc84p_like"/>
    <property type="match status" value="1"/>
</dbReference>
<evidence type="ECO:0000256" key="4">
    <source>
        <dbReference type="SAM" id="MobiDB-lite"/>
    </source>
</evidence>
<evidence type="ECO:0000259" key="5">
    <source>
        <dbReference type="PROSITE" id="PS50002"/>
    </source>
</evidence>
<dbReference type="PRINTS" id="PR00452">
    <property type="entry name" value="SH3DOMAIN"/>
</dbReference>
<name>A0A0A1TLH6_9HYPO</name>
<dbReference type="InterPro" id="IPR001452">
    <property type="entry name" value="SH3_domain"/>
</dbReference>
<reference evidence="6 7" key="1">
    <citation type="journal article" date="2015" name="Genome Announc.">
        <title>Draft Genome Sequence and Gene Annotation of the Entomopathogenic Fungus Verticillium hemipterigenum.</title>
        <authorList>
            <person name="Horn F."/>
            <person name="Habel A."/>
            <person name="Scharf D.H."/>
            <person name="Dworschak J."/>
            <person name="Brakhage A.A."/>
            <person name="Guthke R."/>
            <person name="Hertweck C."/>
            <person name="Linde J."/>
        </authorList>
    </citation>
    <scope>NUCLEOTIDE SEQUENCE [LARGE SCALE GENOMIC DNA]</scope>
</reference>
<dbReference type="HOGENOM" id="CLU_015320_2_0_1"/>
<proteinExistence type="inferred from homology"/>
<evidence type="ECO:0000256" key="2">
    <source>
        <dbReference type="ARBA" id="ARBA00022443"/>
    </source>
</evidence>
<accession>A0A0A1TLH6</accession>
<dbReference type="EMBL" id="CDHN01000003">
    <property type="protein sequence ID" value="CEJ90912.1"/>
    <property type="molecule type" value="Genomic_DNA"/>
</dbReference>
<dbReference type="Gene3D" id="2.30.30.40">
    <property type="entry name" value="SH3 Domains"/>
    <property type="match status" value="1"/>
</dbReference>
<feature type="region of interest" description="Disordered" evidence="4">
    <location>
        <begin position="221"/>
        <end position="298"/>
    </location>
</feature>
<dbReference type="InterPro" id="IPR033643">
    <property type="entry name" value="SYLF_SH3YL1-like"/>
</dbReference>
<gene>
    <name evidence="6" type="ORF">VHEMI06664</name>
</gene>
<dbReference type="PANTHER" id="PTHR15629">
    <property type="entry name" value="SH3YL1 PROTEIN"/>
    <property type="match status" value="1"/>
</dbReference>
<dbReference type="SMART" id="SM00326">
    <property type="entry name" value="SH3"/>
    <property type="match status" value="1"/>
</dbReference>
<feature type="compositionally biased region" description="Basic and acidic residues" evidence="4">
    <location>
        <begin position="234"/>
        <end position="246"/>
    </location>
</feature>
<dbReference type="AlphaFoldDB" id="A0A0A1TLH6"/>
<dbReference type="PANTHER" id="PTHR15629:SF2">
    <property type="entry name" value="SH3 DOMAIN-CONTAINING YSC84-LIKE PROTEIN 1"/>
    <property type="match status" value="1"/>
</dbReference>
<protein>
    <submittedName>
        <fullName evidence="6">Putative SH3 domain-containing protein</fullName>
    </submittedName>
</protein>
<feature type="domain" description="SH3" evidence="5">
    <location>
        <begin position="302"/>
        <end position="362"/>
    </location>
</feature>
<comment type="similarity">
    <text evidence="1">Belongs to the SH3YL1 family.</text>
</comment>
<dbReference type="InterPro" id="IPR051702">
    <property type="entry name" value="SH3_domain_YSC84-like"/>
</dbReference>
<dbReference type="PROSITE" id="PS50002">
    <property type="entry name" value="SH3"/>
    <property type="match status" value="1"/>
</dbReference>
<dbReference type="GO" id="GO:0035091">
    <property type="term" value="F:phosphatidylinositol binding"/>
    <property type="evidence" value="ECO:0007669"/>
    <property type="project" value="TreeGrafter"/>
</dbReference>
<evidence type="ECO:0000256" key="3">
    <source>
        <dbReference type="PROSITE-ProRule" id="PRU00192"/>
    </source>
</evidence>
<evidence type="ECO:0000313" key="6">
    <source>
        <dbReference type="EMBL" id="CEJ90912.1"/>
    </source>
</evidence>
<dbReference type="PRINTS" id="PR01887">
    <property type="entry name" value="SPECTRNALPHA"/>
</dbReference>
<dbReference type="FunFam" id="2.30.30.40:FF:000100">
    <property type="entry name" value="SH3 domain-containing YSC84-like protein 1"/>
    <property type="match status" value="1"/>
</dbReference>
<dbReference type="Pfam" id="PF04366">
    <property type="entry name" value="Ysc84"/>
    <property type="match status" value="1"/>
</dbReference>
<evidence type="ECO:0000313" key="7">
    <source>
        <dbReference type="Proteomes" id="UP000039046"/>
    </source>
</evidence>
<sequence length="362" mass="38016">MGLHNPLPSSMSSECKKCGKILASFINPRQAFGPDKVIPPSVLANAKGLAIITVLKAGFLGSGRFGSGLVVAKLPDGSWSAPSAIATAGAGFGGQIGFELTDFVFILNDTSAVKTFAQAGSLTLGGNVSLAAGPVGRNAEAAGAASLKGVAGIFSYSKTKGLFAGVSLEGSAIIERRDANEKLYGTRFTAQQLLTGAVSPPPQAGPLMDILNSRVFSGGRSSAGDDMYNDIPTYDDRRESQSHDQRFGGPNRSSTWQDDVYDRPAGGFDSPSRSNTHDSGRAGPGRPAAPKPNFTSNKTANLNKNEAIAMFNFDADQPGDLAFKKGEVITVLKKTDSDNDWWTGMIGTRHGIFPSNYVKMKE</sequence>
<keyword evidence="2 3" id="KW-0728">SH3 domain</keyword>
<keyword evidence="7" id="KW-1185">Reference proteome</keyword>